<organism evidence="4 5">
    <name type="scientific">Candida dubliniensis (strain CD36 / ATCC MYA-646 / CBS 7987 / NCPF 3949 / NRRL Y-17841)</name>
    <name type="common">Yeast</name>
    <dbReference type="NCBI Taxonomy" id="573826"/>
    <lineage>
        <taxon>Eukaryota</taxon>
        <taxon>Fungi</taxon>
        <taxon>Dikarya</taxon>
        <taxon>Ascomycota</taxon>
        <taxon>Saccharomycotina</taxon>
        <taxon>Pichiomycetes</taxon>
        <taxon>Debaryomycetaceae</taxon>
        <taxon>Candida/Lodderomyces clade</taxon>
        <taxon>Candida</taxon>
    </lineage>
</organism>
<keyword evidence="1" id="KW-0862">Zinc</keyword>
<sequence>MNPKQFMINCSMSELNAIKTVFPESSVSICKGHILRDLSEKAKSIFNNEVTQKEAVHKLETVLNSTQEEAAQKLHELKEQFVDYPNWFDYFTYYKTLLPYLINDADTSFSTTNNYESWYSTIESKFIKSIRKHTPDDLLCVLYKEVIPFYTTQHDDYYVRGKRFHLNEAERDAAYSFSDEDIKTLVELQDRTGLVKSSRDNNLPYTVTIEHGQVTCTCNTERDDRTWCKHLYMYHRKRLLVFGDAIAEDPQDYLSDESEYDDGSFSDTELDNDYQNKQDGEVHHDDGFDFSNYEDSSDVVDPTTLTSSTEAMTIQSDQSTTPANIPQKFLEELDKELRGYMKCISENFEEVYKNLPEKVNEFVHISKCFKEHAESLTTGEQDLAHNRKRRKKKSN</sequence>
<gene>
    <name evidence="4" type="ORF">CD36_34320</name>
</gene>
<evidence type="ECO:0000256" key="1">
    <source>
        <dbReference type="PROSITE-ProRule" id="PRU00325"/>
    </source>
</evidence>
<evidence type="ECO:0000256" key="2">
    <source>
        <dbReference type="SAM" id="MobiDB-lite"/>
    </source>
</evidence>
<reference evidence="4 5" key="1">
    <citation type="journal article" date="2009" name="Genome Res.">
        <title>Comparative genomics of the fungal pathogens Candida dubliniensis and Candida albicans.</title>
        <authorList>
            <person name="Jackson A.P."/>
            <person name="Gamble J.A."/>
            <person name="Yeomans T."/>
            <person name="Moran G.P."/>
            <person name="Saunders D."/>
            <person name="Harris D."/>
            <person name="Aslett M."/>
            <person name="Barrell J.F."/>
            <person name="Butler G."/>
            <person name="Citiulo F."/>
            <person name="Coleman D.C."/>
            <person name="de Groot P.W.J."/>
            <person name="Goodwin T.J."/>
            <person name="Quail M.A."/>
            <person name="McQuillan J."/>
            <person name="Munro C.A."/>
            <person name="Pain A."/>
            <person name="Poulter R.T."/>
            <person name="Rajandream M.A."/>
            <person name="Renauld H."/>
            <person name="Spiering M.J."/>
            <person name="Tivey A."/>
            <person name="Gow N.A.R."/>
            <person name="Barrell B."/>
            <person name="Sullivan D.J."/>
            <person name="Berriman M."/>
        </authorList>
    </citation>
    <scope>NUCLEOTIDE SEQUENCE [LARGE SCALE GENOMIC DNA]</scope>
    <source>
        <strain evidence="5">CD36 / ATCC MYA-646 / CBS 7987 / NCPF 3949 / NRRL Y-17841</strain>
    </source>
</reference>
<accession>B9WMQ6</accession>
<dbReference type="EMBL" id="FM992695">
    <property type="protein sequence ID" value="CAX40371.1"/>
    <property type="molecule type" value="Genomic_DNA"/>
</dbReference>
<name>B9WMQ6_CANDC</name>
<keyword evidence="1" id="KW-0863">Zinc-finger</keyword>
<keyword evidence="1" id="KW-0479">Metal-binding</keyword>
<proteinExistence type="predicted"/>
<feature type="domain" description="SWIM-type" evidence="3">
    <location>
        <begin position="205"/>
        <end position="239"/>
    </location>
</feature>
<evidence type="ECO:0000259" key="3">
    <source>
        <dbReference type="PROSITE" id="PS50966"/>
    </source>
</evidence>
<dbReference type="AlphaFoldDB" id="B9WMQ6"/>
<dbReference type="Proteomes" id="UP000002605">
    <property type="component" value="Chromosome R"/>
</dbReference>
<feature type="region of interest" description="Disordered" evidence="2">
    <location>
        <begin position="254"/>
        <end position="303"/>
    </location>
</feature>
<dbReference type="RefSeq" id="XP_002422365.1">
    <property type="nucleotide sequence ID" value="XM_002422320.1"/>
</dbReference>
<protein>
    <recommendedName>
        <fullName evidence="3">SWIM-type domain-containing protein</fullName>
    </recommendedName>
</protein>
<dbReference type="PROSITE" id="PS50966">
    <property type="entry name" value="ZF_SWIM"/>
    <property type="match status" value="1"/>
</dbReference>
<evidence type="ECO:0000313" key="5">
    <source>
        <dbReference type="Proteomes" id="UP000002605"/>
    </source>
</evidence>
<dbReference type="KEGG" id="cdu:CD36_34320"/>
<feature type="compositionally biased region" description="Basic and acidic residues" evidence="2">
    <location>
        <begin position="274"/>
        <end position="287"/>
    </location>
</feature>
<evidence type="ECO:0000313" key="4">
    <source>
        <dbReference type="EMBL" id="CAX40371.1"/>
    </source>
</evidence>
<dbReference type="VEuPathDB" id="FungiDB:CD36_34320"/>
<dbReference type="InterPro" id="IPR007527">
    <property type="entry name" value="Znf_SWIM"/>
</dbReference>
<feature type="compositionally biased region" description="Acidic residues" evidence="2">
    <location>
        <begin position="254"/>
        <end position="272"/>
    </location>
</feature>
<dbReference type="GO" id="GO:0008270">
    <property type="term" value="F:zinc ion binding"/>
    <property type="evidence" value="ECO:0007669"/>
    <property type="project" value="UniProtKB-KW"/>
</dbReference>
<dbReference type="HOGENOM" id="CLU_698285_0_0_1"/>
<dbReference type="GeneID" id="8049717"/>
<keyword evidence="5" id="KW-1185">Reference proteome</keyword>
<dbReference type="OrthoDB" id="2894435at2759"/>